<evidence type="ECO:0000313" key="3">
    <source>
        <dbReference type="EMBL" id="CAB3789789.1"/>
    </source>
</evidence>
<dbReference type="PANTHER" id="PTHR46268">
    <property type="entry name" value="STRESS RESPONSE PROTEIN NHAX"/>
    <property type="match status" value="1"/>
</dbReference>
<dbReference type="Proteomes" id="UP000494365">
    <property type="component" value="Unassembled WGS sequence"/>
</dbReference>
<reference evidence="3 4" key="1">
    <citation type="submission" date="2020-04" db="EMBL/GenBank/DDBJ databases">
        <authorList>
            <person name="De Canck E."/>
        </authorList>
    </citation>
    <scope>NUCLEOTIDE SEQUENCE [LARGE SCALE GENOMIC DNA]</scope>
    <source>
        <strain evidence="3 4">LMG 28614</strain>
    </source>
</reference>
<dbReference type="PANTHER" id="PTHR46268:SF15">
    <property type="entry name" value="UNIVERSAL STRESS PROTEIN HP_0031"/>
    <property type="match status" value="1"/>
</dbReference>
<dbReference type="Gene3D" id="3.40.50.12370">
    <property type="match status" value="1"/>
</dbReference>
<dbReference type="AlphaFoldDB" id="A0A6S7BIR9"/>
<accession>A0A6S7BIR9</accession>
<evidence type="ECO:0000256" key="1">
    <source>
        <dbReference type="ARBA" id="ARBA00008791"/>
    </source>
</evidence>
<dbReference type="CDD" id="cd00293">
    <property type="entry name" value="USP-like"/>
    <property type="match status" value="1"/>
</dbReference>
<organism evidence="3 4">
    <name type="scientific">Paraburkholderia ultramafica</name>
    <dbReference type="NCBI Taxonomy" id="1544867"/>
    <lineage>
        <taxon>Bacteria</taxon>
        <taxon>Pseudomonadati</taxon>
        <taxon>Pseudomonadota</taxon>
        <taxon>Betaproteobacteria</taxon>
        <taxon>Burkholderiales</taxon>
        <taxon>Burkholderiaceae</taxon>
        <taxon>Paraburkholderia</taxon>
    </lineage>
</organism>
<dbReference type="Pfam" id="PF00582">
    <property type="entry name" value="Usp"/>
    <property type="match status" value="1"/>
</dbReference>
<dbReference type="EMBL" id="CADIKK010000012">
    <property type="protein sequence ID" value="CAB3789789.1"/>
    <property type="molecule type" value="Genomic_DNA"/>
</dbReference>
<sequence>MRPNASPTRCAIPSGRTYLRDGAREGRRTARRTTILTVNGVRAEANPRIPGADIATVIARHGIRVEVRDVEAGAGASVGDTLLSEAAGLDADLLVMGAYGHARWQELVMGGATRTVLQSMTVPVLMSH</sequence>
<evidence type="ECO:0000313" key="4">
    <source>
        <dbReference type="Proteomes" id="UP000494365"/>
    </source>
</evidence>
<feature type="domain" description="UspA" evidence="2">
    <location>
        <begin position="74"/>
        <end position="126"/>
    </location>
</feature>
<dbReference type="InterPro" id="IPR006015">
    <property type="entry name" value="Universal_stress_UspA"/>
</dbReference>
<keyword evidence="4" id="KW-1185">Reference proteome</keyword>
<dbReference type="SUPFAM" id="SSF52402">
    <property type="entry name" value="Adenine nucleotide alpha hydrolases-like"/>
    <property type="match status" value="1"/>
</dbReference>
<gene>
    <name evidence="3" type="ORF">LMG28614_03003</name>
</gene>
<dbReference type="InterPro" id="IPR006016">
    <property type="entry name" value="UspA"/>
</dbReference>
<comment type="similarity">
    <text evidence="1">Belongs to the universal stress protein A family.</text>
</comment>
<dbReference type="PRINTS" id="PR01438">
    <property type="entry name" value="UNVRSLSTRESS"/>
</dbReference>
<name>A0A6S7BIR9_9BURK</name>
<evidence type="ECO:0000259" key="2">
    <source>
        <dbReference type="Pfam" id="PF00582"/>
    </source>
</evidence>
<protein>
    <recommendedName>
        <fullName evidence="2">UspA domain-containing protein</fullName>
    </recommendedName>
</protein>
<proteinExistence type="inferred from homology"/>